<proteinExistence type="predicted"/>
<reference evidence="1 2" key="1">
    <citation type="journal article" date="2019" name="Commun. Biol.">
        <title>The bagworm genome reveals a unique fibroin gene that provides high tensile strength.</title>
        <authorList>
            <person name="Kono N."/>
            <person name="Nakamura H."/>
            <person name="Ohtoshi R."/>
            <person name="Tomita M."/>
            <person name="Numata K."/>
            <person name="Arakawa K."/>
        </authorList>
    </citation>
    <scope>NUCLEOTIDE SEQUENCE [LARGE SCALE GENOMIC DNA]</scope>
</reference>
<evidence type="ECO:0000313" key="1">
    <source>
        <dbReference type="EMBL" id="GBP07324.1"/>
    </source>
</evidence>
<keyword evidence="2" id="KW-1185">Reference proteome</keyword>
<accession>A0A4C1SZL3</accession>
<dbReference type="Proteomes" id="UP000299102">
    <property type="component" value="Unassembled WGS sequence"/>
</dbReference>
<name>A0A4C1SZL3_EUMVA</name>
<dbReference type="AlphaFoldDB" id="A0A4C1SZL3"/>
<comment type="caution">
    <text evidence="1">The sequence shown here is derived from an EMBL/GenBank/DDBJ whole genome shotgun (WGS) entry which is preliminary data.</text>
</comment>
<protein>
    <submittedName>
        <fullName evidence="1">Uncharacterized protein</fullName>
    </submittedName>
</protein>
<gene>
    <name evidence="1" type="ORF">EVAR_67913_1</name>
</gene>
<feature type="non-terminal residue" evidence="1">
    <location>
        <position position="59"/>
    </location>
</feature>
<evidence type="ECO:0000313" key="2">
    <source>
        <dbReference type="Proteomes" id="UP000299102"/>
    </source>
</evidence>
<organism evidence="1 2">
    <name type="scientific">Eumeta variegata</name>
    <name type="common">Bagworm moth</name>
    <name type="synonym">Eumeta japonica</name>
    <dbReference type="NCBI Taxonomy" id="151549"/>
    <lineage>
        <taxon>Eukaryota</taxon>
        <taxon>Metazoa</taxon>
        <taxon>Ecdysozoa</taxon>
        <taxon>Arthropoda</taxon>
        <taxon>Hexapoda</taxon>
        <taxon>Insecta</taxon>
        <taxon>Pterygota</taxon>
        <taxon>Neoptera</taxon>
        <taxon>Endopterygota</taxon>
        <taxon>Lepidoptera</taxon>
        <taxon>Glossata</taxon>
        <taxon>Ditrysia</taxon>
        <taxon>Tineoidea</taxon>
        <taxon>Psychidae</taxon>
        <taxon>Oiketicinae</taxon>
        <taxon>Eumeta</taxon>
    </lineage>
</organism>
<sequence length="59" mass="6957">MRLTVKQKIFIEMYRVVLERRTCEPKIAESTRFDELAGRRAQATAAIIDISTRYQFSFT</sequence>
<dbReference type="EMBL" id="BGZK01004166">
    <property type="protein sequence ID" value="GBP07324.1"/>
    <property type="molecule type" value="Genomic_DNA"/>
</dbReference>